<evidence type="ECO:0000313" key="3">
    <source>
        <dbReference type="EMBL" id="ANS66176.1"/>
    </source>
</evidence>
<keyword evidence="2" id="KW-0812">Transmembrane</keyword>
<keyword evidence="2" id="KW-0472">Membrane</keyword>
<dbReference type="KEGG" id="sls:SLINC_3952"/>
<dbReference type="AlphaFoldDB" id="A0A1B1MC17"/>
<feature type="region of interest" description="Disordered" evidence="1">
    <location>
        <begin position="1"/>
        <end position="20"/>
    </location>
</feature>
<evidence type="ECO:0000313" key="4">
    <source>
        <dbReference type="Proteomes" id="UP000092598"/>
    </source>
</evidence>
<protein>
    <submittedName>
        <fullName evidence="3">Uncharacterized protein</fullName>
    </submittedName>
</protein>
<dbReference type="PATRIC" id="fig|1915.4.peg.4362"/>
<dbReference type="STRING" id="1915.SLINC_3952"/>
<evidence type="ECO:0000256" key="2">
    <source>
        <dbReference type="SAM" id="Phobius"/>
    </source>
</evidence>
<evidence type="ECO:0000256" key="1">
    <source>
        <dbReference type="SAM" id="MobiDB-lite"/>
    </source>
</evidence>
<dbReference type="EMBL" id="CP016438">
    <property type="protein sequence ID" value="ANS66176.1"/>
    <property type="molecule type" value="Genomic_DNA"/>
</dbReference>
<keyword evidence="2" id="KW-1133">Transmembrane helix</keyword>
<organism evidence="3 4">
    <name type="scientific">Streptomyces lincolnensis</name>
    <dbReference type="NCBI Taxonomy" id="1915"/>
    <lineage>
        <taxon>Bacteria</taxon>
        <taxon>Bacillati</taxon>
        <taxon>Actinomycetota</taxon>
        <taxon>Actinomycetes</taxon>
        <taxon>Kitasatosporales</taxon>
        <taxon>Streptomycetaceae</taxon>
        <taxon>Streptomyces</taxon>
    </lineage>
</organism>
<reference evidence="3 4" key="1">
    <citation type="submission" date="2016-07" db="EMBL/GenBank/DDBJ databases">
        <title>Enhancement of antibiotic productionsby engineered nitrateutilization in actinobacteria.</title>
        <authorList>
            <person name="Meng S.C."/>
        </authorList>
    </citation>
    <scope>NUCLEOTIDE SEQUENCE [LARGE SCALE GENOMIC DNA]</scope>
    <source>
        <strain evidence="3 4">NRRL 2936</strain>
    </source>
</reference>
<dbReference type="RefSeq" id="WP_225988316.1">
    <property type="nucleotide sequence ID" value="NZ_CP016438.1"/>
</dbReference>
<accession>A0A1B1MC17</accession>
<gene>
    <name evidence="3" type="ORF">SLINC_3952</name>
</gene>
<name>A0A1B1MC17_STRLN</name>
<dbReference type="Proteomes" id="UP000092598">
    <property type="component" value="Chromosome"/>
</dbReference>
<proteinExistence type="predicted"/>
<keyword evidence="4" id="KW-1185">Reference proteome</keyword>
<feature type="transmembrane region" description="Helical" evidence="2">
    <location>
        <begin position="48"/>
        <end position="72"/>
    </location>
</feature>
<feature type="compositionally biased region" description="Basic and acidic residues" evidence="1">
    <location>
        <begin position="1"/>
        <end position="12"/>
    </location>
</feature>
<sequence length="289" mass="30261">MSEHPNEPREAPEPVAGQVGQVGQVEFVAPATPVAAPPAKNPALRRRIAAVAGSVLLAGAVVAGVAGTAVVVNAADRDAGDPVWTFPKPTEDTGKAPTAEGLAGLLVPYGTDGWVRGPDLGAYGSDAQLSGAQATALRKESLSGLPRSQRKGLEKQIDRQKLTGMAMRSYLSGQPYALDNNDGIYTVSIVLARMESRAAVKDISTFQQEFLDALDVFRKGPEIKGHKNAECFLPPKDADTDLDSVFCSAYQGDVLVTATADGVKPIDAKGVAMLLSEQLDRISEPGEAV</sequence>